<dbReference type="InterPro" id="IPR002020">
    <property type="entry name" value="Citrate_synthase"/>
</dbReference>
<dbReference type="PANTHER" id="PTHR11739:SF4">
    <property type="entry name" value="CITRATE SYNTHASE, PEROXISOMAL"/>
    <property type="match status" value="1"/>
</dbReference>
<keyword evidence="5" id="KW-1185">Reference proteome</keyword>
<gene>
    <name evidence="4" type="ORF">CLO192961_LOCUS208355</name>
</gene>
<dbReference type="PANTHER" id="PTHR11739">
    <property type="entry name" value="CITRATE SYNTHASE"/>
    <property type="match status" value="1"/>
</dbReference>
<dbReference type="Gene3D" id="1.10.230.10">
    <property type="entry name" value="Cytochrome P450-Terp, domain 2"/>
    <property type="match status" value="1"/>
</dbReference>
<dbReference type="Proteomes" id="UP000766486">
    <property type="component" value="Unassembled WGS sequence"/>
</dbReference>
<comment type="similarity">
    <text evidence="1 3">Belongs to the citrate synthase family.</text>
</comment>
<dbReference type="InterPro" id="IPR036969">
    <property type="entry name" value="Citrate_synthase_sf"/>
</dbReference>
<dbReference type="PROSITE" id="PS00480">
    <property type="entry name" value="CITRATE_SYNTHASE"/>
    <property type="match status" value="1"/>
</dbReference>
<name>A0ABY6UAE4_BIOOC</name>
<organism evidence="4 5">
    <name type="scientific">Bionectria ochroleuca</name>
    <name type="common">Gliocladium roseum</name>
    <dbReference type="NCBI Taxonomy" id="29856"/>
    <lineage>
        <taxon>Eukaryota</taxon>
        <taxon>Fungi</taxon>
        <taxon>Dikarya</taxon>
        <taxon>Ascomycota</taxon>
        <taxon>Pezizomycotina</taxon>
        <taxon>Sordariomycetes</taxon>
        <taxon>Hypocreomycetidae</taxon>
        <taxon>Hypocreales</taxon>
        <taxon>Bionectriaceae</taxon>
        <taxon>Clonostachys</taxon>
    </lineage>
</organism>
<keyword evidence="2 3" id="KW-0808">Transferase</keyword>
<dbReference type="Pfam" id="PF00285">
    <property type="entry name" value="Citrate_synt"/>
    <property type="match status" value="1"/>
</dbReference>
<dbReference type="EMBL" id="CABFNS010000767">
    <property type="protein sequence ID" value="VUC27243.1"/>
    <property type="molecule type" value="Genomic_DNA"/>
</dbReference>
<comment type="caution">
    <text evidence="4">The sequence shown here is derived from an EMBL/GenBank/DDBJ whole genome shotgun (WGS) entry which is preliminary data.</text>
</comment>
<evidence type="ECO:0000313" key="5">
    <source>
        <dbReference type="Proteomes" id="UP000766486"/>
    </source>
</evidence>
<dbReference type="PRINTS" id="PR00143">
    <property type="entry name" value="CITRTSNTHASE"/>
</dbReference>
<accession>A0ABY6UAE4</accession>
<reference evidence="4 5" key="1">
    <citation type="submission" date="2019-06" db="EMBL/GenBank/DDBJ databases">
        <authorList>
            <person name="Broberg M."/>
        </authorList>
    </citation>
    <scope>NUCLEOTIDE SEQUENCE [LARGE SCALE GENOMIC DNA]</scope>
</reference>
<evidence type="ECO:0000313" key="4">
    <source>
        <dbReference type="EMBL" id="VUC27243.1"/>
    </source>
</evidence>
<evidence type="ECO:0000256" key="3">
    <source>
        <dbReference type="RuleBase" id="RU000441"/>
    </source>
</evidence>
<proteinExistence type="inferred from homology"/>
<evidence type="ECO:0000256" key="2">
    <source>
        <dbReference type="ARBA" id="ARBA00022679"/>
    </source>
</evidence>
<protein>
    <recommendedName>
        <fullName evidence="3">Citrate synthase</fullName>
    </recommendedName>
</protein>
<dbReference type="InterPro" id="IPR016143">
    <property type="entry name" value="Citrate_synth-like_sm_a-sub"/>
</dbReference>
<evidence type="ECO:0000256" key="1">
    <source>
        <dbReference type="ARBA" id="ARBA00010566"/>
    </source>
</evidence>
<dbReference type="SUPFAM" id="SSF48256">
    <property type="entry name" value="Citrate synthase"/>
    <property type="match status" value="1"/>
</dbReference>
<dbReference type="InterPro" id="IPR016142">
    <property type="entry name" value="Citrate_synth-like_lrg_a-sub"/>
</dbReference>
<dbReference type="InterPro" id="IPR019810">
    <property type="entry name" value="Citrate_synthase_AS"/>
</dbReference>
<sequence>MSLENSNTHCLTIHDSRTDKKHIVPIHDNHILAKDLAKIEIDDDILKKKLTILDRGFEHTACMESGITLISMASNFDDSDGQRGEIRYRGIPIEDLFDNNDFEEVAHLMIWGHLPNHTEKMQTRASLNAAMVAPKAVMNTIASFPREAETYPMLMAGLSAFINADLESRQTRYSHKPIFHNQLDACDKALIRTLGNFASTVALVHCHKRNIKFTQPDPSRSMLSNLLDIMGMWTQPIEDCLNKLWILYCDHEMTNSTAIALHAGSALADPTSAAIASLCAAYGPLHCGAIELAYSGLEKIGHTRNVPAYIELVKQKKMRLFGYGHRIYKTKDPRMTLVERLIADNKDLVQDDPMLRIAFEIDRIANEEEYFTSRNLKANVDLLGCFLYTALGFDRDIIIPTMALSRLPGGMAHWRETQSQPIKLWRPLQVYTGPKYEPGERALDAETLVDEFSVRSLELEGKGYAKGDKKRFSIKGVYNRLYIKATVAMVRVQ</sequence>
<dbReference type="Gene3D" id="1.10.580.10">
    <property type="entry name" value="Citrate Synthase, domain 1"/>
    <property type="match status" value="1"/>
</dbReference>